<dbReference type="InterPro" id="IPR017853">
    <property type="entry name" value="GH"/>
</dbReference>
<dbReference type="PANTHER" id="PTHR30480:SF8">
    <property type="entry name" value="PUTATIVE (AFU_ORTHOLOGUE AFUA_8G04060)-RELATED"/>
    <property type="match status" value="1"/>
</dbReference>
<evidence type="ECO:0000256" key="1">
    <source>
        <dbReference type="ARBA" id="ARBA00005336"/>
    </source>
</evidence>
<evidence type="ECO:0000259" key="5">
    <source>
        <dbReference type="Pfam" id="PF00933"/>
    </source>
</evidence>
<feature type="domain" description="Glycoside hydrolase family 3 N-terminal" evidence="5">
    <location>
        <begin position="39"/>
        <end position="251"/>
    </location>
</feature>
<protein>
    <submittedName>
        <fullName evidence="6">Beta-hexosaminidase</fullName>
    </submittedName>
</protein>
<dbReference type="InterPro" id="IPR001764">
    <property type="entry name" value="Glyco_hydro_3_N"/>
</dbReference>
<keyword evidence="3" id="KW-0326">Glycosidase</keyword>
<evidence type="ECO:0000256" key="2">
    <source>
        <dbReference type="ARBA" id="ARBA00022801"/>
    </source>
</evidence>
<name>A0A1V2LMQ5_PICKU</name>
<evidence type="ECO:0000256" key="3">
    <source>
        <dbReference type="ARBA" id="ARBA00023295"/>
    </source>
</evidence>
<organism evidence="6 7">
    <name type="scientific">Pichia kudriavzevii</name>
    <name type="common">Yeast</name>
    <name type="synonym">Issatchenkia orientalis</name>
    <dbReference type="NCBI Taxonomy" id="4909"/>
    <lineage>
        <taxon>Eukaryota</taxon>
        <taxon>Fungi</taxon>
        <taxon>Dikarya</taxon>
        <taxon>Ascomycota</taxon>
        <taxon>Saccharomycotina</taxon>
        <taxon>Pichiomycetes</taxon>
        <taxon>Pichiales</taxon>
        <taxon>Pichiaceae</taxon>
        <taxon>Pichia</taxon>
    </lineage>
</organism>
<accession>A0A1V2LMQ5</accession>
<dbReference type="InterPro" id="IPR050226">
    <property type="entry name" value="NagZ_Beta-hexosaminidase"/>
</dbReference>
<feature type="region of interest" description="Disordered" evidence="4">
    <location>
        <begin position="1"/>
        <end position="41"/>
    </location>
</feature>
<evidence type="ECO:0000313" key="6">
    <source>
        <dbReference type="EMBL" id="ONH74590.1"/>
    </source>
</evidence>
<comment type="similarity">
    <text evidence="1">Belongs to the glycosyl hydrolase 3 family.</text>
</comment>
<feature type="compositionally biased region" description="Basic and acidic residues" evidence="4">
    <location>
        <begin position="16"/>
        <end position="32"/>
    </location>
</feature>
<keyword evidence="2" id="KW-0378">Hydrolase</keyword>
<proteinExistence type="inferred from homology"/>
<dbReference type="GO" id="GO:0005975">
    <property type="term" value="P:carbohydrate metabolic process"/>
    <property type="evidence" value="ECO:0007669"/>
    <property type="project" value="InterPro"/>
</dbReference>
<evidence type="ECO:0000313" key="7">
    <source>
        <dbReference type="Proteomes" id="UP000189274"/>
    </source>
</evidence>
<dbReference type="Gene3D" id="3.20.20.300">
    <property type="entry name" value="Glycoside hydrolase, family 3, N-terminal domain"/>
    <property type="match status" value="1"/>
</dbReference>
<dbReference type="GO" id="GO:0004553">
    <property type="term" value="F:hydrolase activity, hydrolyzing O-glycosyl compounds"/>
    <property type="evidence" value="ECO:0007669"/>
    <property type="project" value="InterPro"/>
</dbReference>
<comment type="caution">
    <text evidence="6">The sequence shown here is derived from an EMBL/GenBank/DDBJ whole genome shotgun (WGS) entry which is preliminary data.</text>
</comment>
<dbReference type="AlphaFoldDB" id="A0A1V2LMQ5"/>
<gene>
    <name evidence="6" type="ORF">BOH78_2296</name>
</gene>
<reference evidence="7" key="1">
    <citation type="journal article" date="2017" name="Genome Announc.">
        <title>Genome sequences of Cyberlindnera fabianii 65, Pichia kudriavzevii 129, and Saccharomyces cerevisiae 131 isolated from fermented masau fruits in Zimbabwe.</title>
        <authorList>
            <person name="van Rijswijck I.M.H."/>
            <person name="Derks M.F.L."/>
            <person name="Abee T."/>
            <person name="de Ridder D."/>
            <person name="Smid E.J."/>
        </authorList>
    </citation>
    <scope>NUCLEOTIDE SEQUENCE [LARGE SCALE GENOMIC DNA]</scope>
    <source>
        <strain evidence="7">129</strain>
    </source>
</reference>
<dbReference type="EMBL" id="MQVM01000009">
    <property type="protein sequence ID" value="ONH74590.1"/>
    <property type="molecule type" value="Genomic_DNA"/>
</dbReference>
<dbReference type="PANTHER" id="PTHR30480">
    <property type="entry name" value="BETA-HEXOSAMINIDASE-RELATED"/>
    <property type="match status" value="1"/>
</dbReference>
<dbReference type="InterPro" id="IPR036962">
    <property type="entry name" value="Glyco_hydro_3_N_sf"/>
</dbReference>
<dbReference type="VEuPathDB" id="FungiDB:C5L36_0D03060"/>
<dbReference type="GO" id="GO:0009254">
    <property type="term" value="P:peptidoglycan turnover"/>
    <property type="evidence" value="ECO:0007669"/>
    <property type="project" value="TreeGrafter"/>
</dbReference>
<dbReference type="SUPFAM" id="SSF51445">
    <property type="entry name" value="(Trans)glycosidases"/>
    <property type="match status" value="1"/>
</dbReference>
<dbReference type="Pfam" id="PF00933">
    <property type="entry name" value="Glyco_hydro_3"/>
    <property type="match status" value="1"/>
</dbReference>
<dbReference type="Proteomes" id="UP000189274">
    <property type="component" value="Unassembled WGS sequence"/>
</dbReference>
<evidence type="ECO:0000256" key="4">
    <source>
        <dbReference type="SAM" id="MobiDB-lite"/>
    </source>
</evidence>
<sequence length="262" mass="29344">MLALNRKRAISSDEDCTYKQEKKQTIDQTKEVDESDQEHDERESYYRRLVGNFFMVGFEGTSVNEEIASLISKYYIGNLQAIAKNSGYKYPIIFVIDEEGGMLNSLFDREFVTQFPGAMAMGAAGSVDLTYKVYRSIAKELKSIGFSMYLGPVLDILKYRVATFIQQMIGVRAYGYNAQSVVEMGRVAAKAFKDEQLFNCGKHFPGYGSATINSNFELPMILESTEQLFESSLIPYMELIKEDLLDSILVGGCAVPGGPAKF</sequence>